<dbReference type="AlphaFoldDB" id="A0A7G1KLN2"/>
<sequence length="100" mass="11184">MRNRGFPAGRLSSKRIRYQRSARHIRADDDRSARLVIPLSGGIGLSQCDDAVRLRPGQLGMITMARPMTLAVRRCGRAGCPPTVLLPPVPRDYVERENCR</sequence>
<reference evidence="2 3" key="1">
    <citation type="submission" date="2020-08" db="EMBL/GenBank/DDBJ databases">
        <title>Genome Sequencing of Nocardia wallacei strain FMUON74 and assembly.</title>
        <authorList>
            <person name="Toyokawa M."/>
            <person name="Uesaka K."/>
        </authorList>
    </citation>
    <scope>NUCLEOTIDE SEQUENCE [LARGE SCALE GENOMIC DNA]</scope>
    <source>
        <strain evidence="2 3">FMUON74</strain>
    </source>
</reference>
<protein>
    <recommendedName>
        <fullName evidence="1">Transcription regulator HTH AraC- type ligand binding domain-containing protein</fullName>
    </recommendedName>
</protein>
<gene>
    <name evidence="2" type="ORF">NWFMUON74_37320</name>
</gene>
<proteinExistence type="predicted"/>
<dbReference type="InterPro" id="IPR035418">
    <property type="entry name" value="AraC-bd_2"/>
</dbReference>
<dbReference type="Pfam" id="PF14525">
    <property type="entry name" value="AraC_binding_2"/>
    <property type="match status" value="1"/>
</dbReference>
<dbReference type="KEGG" id="nwl:NWFMUON74_37320"/>
<feature type="domain" description="Transcription regulator HTH AraC- type ligand binding" evidence="1">
    <location>
        <begin position="4"/>
        <end position="72"/>
    </location>
</feature>
<keyword evidence="3" id="KW-1185">Reference proteome</keyword>
<name>A0A7G1KLN2_9NOCA</name>
<organism evidence="2 3">
    <name type="scientific">Nocardia wallacei</name>
    <dbReference type="NCBI Taxonomy" id="480035"/>
    <lineage>
        <taxon>Bacteria</taxon>
        <taxon>Bacillati</taxon>
        <taxon>Actinomycetota</taxon>
        <taxon>Actinomycetes</taxon>
        <taxon>Mycobacteriales</taxon>
        <taxon>Nocardiaceae</taxon>
        <taxon>Nocardia</taxon>
    </lineage>
</organism>
<evidence type="ECO:0000313" key="3">
    <source>
        <dbReference type="Proteomes" id="UP000516173"/>
    </source>
</evidence>
<accession>A0A7G1KLN2</accession>
<dbReference type="EMBL" id="AP023396">
    <property type="protein sequence ID" value="BCK55960.1"/>
    <property type="molecule type" value="Genomic_DNA"/>
</dbReference>
<dbReference type="Proteomes" id="UP000516173">
    <property type="component" value="Chromosome"/>
</dbReference>
<evidence type="ECO:0000313" key="2">
    <source>
        <dbReference type="EMBL" id="BCK55960.1"/>
    </source>
</evidence>
<evidence type="ECO:0000259" key="1">
    <source>
        <dbReference type="Pfam" id="PF14525"/>
    </source>
</evidence>